<dbReference type="InParanoid" id="G1S1S1"/>
<proteinExistence type="predicted"/>
<dbReference type="Ensembl" id="ENSNLET00000020444.2">
    <property type="protein sequence ID" value="ENSNLEP00000019459.2"/>
    <property type="gene ID" value="ENSNLEG00000016053.2"/>
</dbReference>
<reference evidence="1 2" key="1">
    <citation type="submission" date="2012-10" db="EMBL/GenBank/DDBJ databases">
        <authorList>
            <consortium name="Gibbon Genome Sequencing Consortium"/>
        </authorList>
    </citation>
    <scope>NUCLEOTIDE SEQUENCE [LARGE SCALE GENOMIC DNA]</scope>
</reference>
<dbReference type="AlphaFoldDB" id="G1S1S1"/>
<evidence type="ECO:0000313" key="1">
    <source>
        <dbReference type="Ensembl" id="ENSNLEP00000019459.2"/>
    </source>
</evidence>
<keyword evidence="2" id="KW-1185">Reference proteome</keyword>
<protein>
    <recommendedName>
        <fullName evidence="3">Protein FAM25A</fullName>
    </recommendedName>
</protein>
<sequence length="157" mass="16325">MSQSVLAGGGIPEPHLGCPGTYRSVVRISGPLPGLGRAWACSEPSPWTREGSGPALSPLPGLGRWACSEPSPWTREGSGPALSPHPGLVFCSVHAVEEVVKEVVGHAKETGEKVIAEAIKKAQESGDKKMKEVTETVTNTVKNAITHAAESLGKLGQ</sequence>
<dbReference type="PANTHER" id="PTHR34994:SF1">
    <property type="entry name" value="PROTEIN FAM25A-RELATED"/>
    <property type="match status" value="1"/>
</dbReference>
<reference evidence="1" key="3">
    <citation type="submission" date="2025-09" db="UniProtKB">
        <authorList>
            <consortium name="Ensembl"/>
        </authorList>
    </citation>
    <scope>IDENTIFICATION</scope>
</reference>
<dbReference type="OMA" id="GRWACSE"/>
<name>G1S1S1_NOMLE</name>
<dbReference type="Proteomes" id="UP000001073">
    <property type="component" value="Chromosome 18"/>
</dbReference>
<dbReference type="InterPro" id="IPR023243">
    <property type="entry name" value="FAM25"/>
</dbReference>
<dbReference type="PANTHER" id="PTHR34994">
    <property type="entry name" value="PROTEIN FAM25A-RELATED"/>
    <property type="match status" value="1"/>
</dbReference>
<dbReference type="HOGENOM" id="CLU_1554779_0_0_1"/>
<evidence type="ECO:0000313" key="2">
    <source>
        <dbReference type="Proteomes" id="UP000001073"/>
    </source>
</evidence>
<dbReference type="EMBL" id="ADFV01064267">
    <property type="status" value="NOT_ANNOTATED_CDS"/>
    <property type="molecule type" value="Genomic_DNA"/>
</dbReference>
<dbReference type="STRING" id="61853.ENSNLEP00000019459"/>
<dbReference type="GeneTree" id="ENSGT00390000000786"/>
<accession>G1S1S1</accession>
<evidence type="ECO:0008006" key="3">
    <source>
        <dbReference type="Google" id="ProtNLM"/>
    </source>
</evidence>
<organism evidence="1 2">
    <name type="scientific">Nomascus leucogenys</name>
    <name type="common">Northern white-cheeked gibbon</name>
    <name type="synonym">Hylobates leucogenys</name>
    <dbReference type="NCBI Taxonomy" id="61853"/>
    <lineage>
        <taxon>Eukaryota</taxon>
        <taxon>Metazoa</taxon>
        <taxon>Chordata</taxon>
        <taxon>Craniata</taxon>
        <taxon>Vertebrata</taxon>
        <taxon>Euteleostomi</taxon>
        <taxon>Mammalia</taxon>
        <taxon>Eutheria</taxon>
        <taxon>Euarchontoglires</taxon>
        <taxon>Primates</taxon>
        <taxon>Haplorrhini</taxon>
        <taxon>Catarrhini</taxon>
        <taxon>Hylobatidae</taxon>
        <taxon>Nomascus</taxon>
    </lineage>
</organism>
<dbReference type="PRINTS" id="PR02048">
    <property type="entry name" value="PROTEINF25"/>
</dbReference>
<dbReference type="Pfam" id="PF15825">
    <property type="entry name" value="FAM25"/>
    <property type="match status" value="1"/>
</dbReference>
<reference evidence="1" key="2">
    <citation type="submission" date="2025-08" db="UniProtKB">
        <authorList>
            <consortium name="Ensembl"/>
        </authorList>
    </citation>
    <scope>IDENTIFICATION</scope>
</reference>